<dbReference type="OrthoDB" id="8433438at2"/>
<dbReference type="InterPro" id="IPR028082">
    <property type="entry name" value="Peripla_BP_I"/>
</dbReference>
<dbReference type="Gene3D" id="1.10.260.40">
    <property type="entry name" value="lambda repressor-like DNA-binding domains"/>
    <property type="match status" value="1"/>
</dbReference>
<dbReference type="GO" id="GO:0003700">
    <property type="term" value="F:DNA-binding transcription factor activity"/>
    <property type="evidence" value="ECO:0007669"/>
    <property type="project" value="TreeGrafter"/>
</dbReference>
<keyword evidence="2 5" id="KW-0238">DNA-binding</keyword>
<dbReference type="PANTHER" id="PTHR30146">
    <property type="entry name" value="LACI-RELATED TRANSCRIPTIONAL REPRESSOR"/>
    <property type="match status" value="1"/>
</dbReference>
<dbReference type="EMBL" id="JAFBXE010000003">
    <property type="protein sequence ID" value="MBM2411980.1"/>
    <property type="molecule type" value="Genomic_DNA"/>
</dbReference>
<dbReference type="Pfam" id="PF00356">
    <property type="entry name" value="LacI"/>
    <property type="match status" value="1"/>
</dbReference>
<evidence type="ECO:0000313" key="7">
    <source>
        <dbReference type="Proteomes" id="UP000755667"/>
    </source>
</evidence>
<accession>A0A9Q2NWF7</accession>
<dbReference type="GeneID" id="62641516"/>
<evidence type="ECO:0000259" key="4">
    <source>
        <dbReference type="PROSITE" id="PS50932"/>
    </source>
</evidence>
<sequence>MADGKTKRAEHRAARVKLSDVAAASGVHYSTVSRVLRPGAKGRISDDVAERVRSVAKELGYHPNSIAASLRTQSTRSIGLIVHDMNDPVYPPILSGIEDALSPQGFAVLVSNTGYDLNVELDIVNRMAARLVDGIFLATTRLQDPVVERCQELGIPLVSVLRQTEQETSPAVVNDCYGGMRVMTEHVLASGFRDIAVILAPQYLSTARERWHGIKDTLDQAGVALPDHRIVAVPRMSVKEGKRATETLLTAGESRPDVIICVNDLVAIGAIRACREVGLSIPSDVSITGYNDIPLLDMINPALTTVRMQLHEIGKAAGQVMLAQFEGQPVTPMTQRVGCALLVRGSLGQKSESQPT</sequence>
<dbReference type="CDD" id="cd06267">
    <property type="entry name" value="PBP1_LacI_sugar_binding-like"/>
    <property type="match status" value="1"/>
</dbReference>
<dbReference type="RefSeq" id="WP_085630188.1">
    <property type="nucleotide sequence ID" value="NZ_JAFBWU010000003.1"/>
</dbReference>
<dbReference type="PANTHER" id="PTHR30146:SF138">
    <property type="entry name" value="TRANSCRIPTIONAL REGULATORY PROTEIN"/>
    <property type="match status" value="1"/>
</dbReference>
<evidence type="ECO:0000313" key="5">
    <source>
        <dbReference type="EMBL" id="MBM2411980.1"/>
    </source>
</evidence>
<evidence type="ECO:0000313" key="6">
    <source>
        <dbReference type="EMBL" id="MBM2416648.1"/>
    </source>
</evidence>
<dbReference type="Pfam" id="PF13377">
    <property type="entry name" value="Peripla_BP_3"/>
    <property type="match status" value="1"/>
</dbReference>
<evidence type="ECO:0000256" key="2">
    <source>
        <dbReference type="ARBA" id="ARBA00023125"/>
    </source>
</evidence>
<evidence type="ECO:0000313" key="8">
    <source>
        <dbReference type="Proteomes" id="UP000809440"/>
    </source>
</evidence>
<dbReference type="SUPFAM" id="SSF53822">
    <property type="entry name" value="Periplasmic binding protein-like I"/>
    <property type="match status" value="1"/>
</dbReference>
<dbReference type="SMART" id="SM00354">
    <property type="entry name" value="HTH_LACI"/>
    <property type="match status" value="1"/>
</dbReference>
<keyword evidence="8" id="KW-1185">Reference proteome</keyword>
<dbReference type="GO" id="GO:0000976">
    <property type="term" value="F:transcription cis-regulatory region binding"/>
    <property type="evidence" value="ECO:0007669"/>
    <property type="project" value="TreeGrafter"/>
</dbReference>
<organism evidence="5 7">
    <name type="scientific">Marivita cryptomonadis</name>
    <dbReference type="NCBI Taxonomy" id="505252"/>
    <lineage>
        <taxon>Bacteria</taxon>
        <taxon>Pseudomonadati</taxon>
        <taxon>Pseudomonadota</taxon>
        <taxon>Alphaproteobacteria</taxon>
        <taxon>Rhodobacterales</taxon>
        <taxon>Roseobacteraceae</taxon>
        <taxon>Marivita</taxon>
    </lineage>
</organism>
<evidence type="ECO:0000256" key="3">
    <source>
        <dbReference type="ARBA" id="ARBA00023163"/>
    </source>
</evidence>
<dbReference type="EMBL" id="JAFBXF010000003">
    <property type="protein sequence ID" value="MBM2416648.1"/>
    <property type="molecule type" value="Genomic_DNA"/>
</dbReference>
<dbReference type="Proteomes" id="UP000809440">
    <property type="component" value="Unassembled WGS sequence"/>
</dbReference>
<dbReference type="AlphaFoldDB" id="A0A9Q2NWF7"/>
<proteinExistence type="predicted"/>
<keyword evidence="3" id="KW-0804">Transcription</keyword>
<evidence type="ECO:0000256" key="1">
    <source>
        <dbReference type="ARBA" id="ARBA00023015"/>
    </source>
</evidence>
<dbReference type="InterPro" id="IPR046335">
    <property type="entry name" value="LacI/GalR-like_sensor"/>
</dbReference>
<reference evidence="5 8" key="1">
    <citation type="submission" date="2021-01" db="EMBL/GenBank/DDBJ databases">
        <title>Diatom-associated Roseobacters Show Island Model of Population Structure.</title>
        <authorList>
            <person name="Qu L."/>
            <person name="Feng X."/>
            <person name="Chen Y."/>
            <person name="Li L."/>
            <person name="Wang X."/>
            <person name="Hu Z."/>
            <person name="Wang H."/>
            <person name="Luo H."/>
        </authorList>
    </citation>
    <scope>NUCLEOTIDE SEQUENCE</scope>
    <source>
        <strain evidence="6 8">CC28-63</strain>
        <strain evidence="5">CC28-69</strain>
    </source>
</reference>
<dbReference type="Proteomes" id="UP000755667">
    <property type="component" value="Unassembled WGS sequence"/>
</dbReference>
<protein>
    <submittedName>
        <fullName evidence="5">LacI family DNA-binding transcriptional regulator</fullName>
    </submittedName>
</protein>
<keyword evidence="1" id="KW-0805">Transcription regulation</keyword>
<dbReference type="Gene3D" id="3.40.50.2300">
    <property type="match status" value="2"/>
</dbReference>
<dbReference type="InterPro" id="IPR000843">
    <property type="entry name" value="HTH_LacI"/>
</dbReference>
<dbReference type="SUPFAM" id="SSF47413">
    <property type="entry name" value="lambda repressor-like DNA-binding domains"/>
    <property type="match status" value="1"/>
</dbReference>
<dbReference type="CDD" id="cd01392">
    <property type="entry name" value="HTH_LacI"/>
    <property type="match status" value="1"/>
</dbReference>
<dbReference type="PROSITE" id="PS50932">
    <property type="entry name" value="HTH_LACI_2"/>
    <property type="match status" value="1"/>
</dbReference>
<gene>
    <name evidence="5" type="ORF">JQX41_06695</name>
    <name evidence="6" type="ORF">JQX48_06700</name>
</gene>
<comment type="caution">
    <text evidence="5">The sequence shown here is derived from an EMBL/GenBank/DDBJ whole genome shotgun (WGS) entry which is preliminary data.</text>
</comment>
<feature type="domain" description="HTH lacI-type" evidence="4">
    <location>
        <begin position="16"/>
        <end position="72"/>
    </location>
</feature>
<name>A0A9Q2NWF7_9RHOB</name>
<dbReference type="InterPro" id="IPR010982">
    <property type="entry name" value="Lambda_DNA-bd_dom_sf"/>
</dbReference>